<protein>
    <submittedName>
        <fullName evidence="2">HDOD domain-containing protein</fullName>
    </submittedName>
</protein>
<dbReference type="InterPro" id="IPR052340">
    <property type="entry name" value="RNase_Y/CdgJ"/>
</dbReference>
<dbReference type="Proteomes" id="UP000252357">
    <property type="component" value="Unassembled WGS sequence"/>
</dbReference>
<dbReference type="EMBL" id="QPGB01000002">
    <property type="protein sequence ID" value="RCS58546.1"/>
    <property type="molecule type" value="Genomic_DNA"/>
</dbReference>
<feature type="domain" description="HDOD" evidence="1">
    <location>
        <begin position="24"/>
        <end position="223"/>
    </location>
</feature>
<evidence type="ECO:0000313" key="3">
    <source>
        <dbReference type="Proteomes" id="UP000252357"/>
    </source>
</evidence>
<evidence type="ECO:0000259" key="1">
    <source>
        <dbReference type="PROSITE" id="PS51833"/>
    </source>
</evidence>
<comment type="caution">
    <text evidence="2">The sequence shown here is derived from an EMBL/GenBank/DDBJ whole genome shotgun (WGS) entry which is preliminary data.</text>
</comment>
<dbReference type="CDD" id="cd00077">
    <property type="entry name" value="HDc"/>
    <property type="match status" value="1"/>
</dbReference>
<dbReference type="AlphaFoldDB" id="A0A368L4N4"/>
<evidence type="ECO:0000313" key="2">
    <source>
        <dbReference type="EMBL" id="RCS58546.1"/>
    </source>
</evidence>
<name>A0A368L4N4_9BURK</name>
<dbReference type="InterPro" id="IPR006675">
    <property type="entry name" value="HDIG_dom"/>
</dbReference>
<dbReference type="Gene3D" id="1.10.3210.10">
    <property type="entry name" value="Hypothetical protein af1432"/>
    <property type="match status" value="1"/>
</dbReference>
<gene>
    <name evidence="2" type="ORF">DU000_06995</name>
</gene>
<dbReference type="InterPro" id="IPR013976">
    <property type="entry name" value="HDOD"/>
</dbReference>
<dbReference type="SUPFAM" id="SSF109604">
    <property type="entry name" value="HD-domain/PDEase-like"/>
    <property type="match status" value="1"/>
</dbReference>
<dbReference type="PANTHER" id="PTHR33525:SF3">
    <property type="entry name" value="RIBONUCLEASE Y"/>
    <property type="match status" value="1"/>
</dbReference>
<organism evidence="2 3">
    <name type="scientific">Parvibium lacunae</name>
    <dbReference type="NCBI Taxonomy" id="1888893"/>
    <lineage>
        <taxon>Bacteria</taxon>
        <taxon>Pseudomonadati</taxon>
        <taxon>Pseudomonadota</taxon>
        <taxon>Betaproteobacteria</taxon>
        <taxon>Burkholderiales</taxon>
        <taxon>Alcaligenaceae</taxon>
        <taxon>Parvibium</taxon>
    </lineage>
</organism>
<dbReference type="PROSITE" id="PS51833">
    <property type="entry name" value="HDOD"/>
    <property type="match status" value="1"/>
</dbReference>
<dbReference type="Pfam" id="PF08668">
    <property type="entry name" value="HDOD"/>
    <property type="match status" value="1"/>
</dbReference>
<sequence length="298" mass="32012">MSSLAAGTDPLELALSLSAALRKLPPISPLVPKLMRLKANDEVDLTALQKIIESDPGLSARLIGLANSVYYSRGGRSAYNVYEALMRLGYQQAWQISLSFVLGSAVTIDPVLRGAKQTLWAHSYAVGICSREVASASDVPNCDPDLAFLGGFLHDIGYIAILALEPRKAHDMLGMMQNPEQGYARGMEAKFGLANHDLIGGELAKLWGLPEDVAQIVALHNQSVLDIDTPVQSVIGAVQLGHAITLDIFPPQGINLQQESADLPDLLANLGISNKTYVAMHEWLAEKVEGIQFMASSA</sequence>
<dbReference type="PANTHER" id="PTHR33525">
    <property type="match status" value="1"/>
</dbReference>
<keyword evidence="3" id="KW-1185">Reference proteome</keyword>
<reference evidence="2 3" key="1">
    <citation type="journal article" date="2018" name="Int. J. Syst. Evol. Microbiol.">
        <title>Parvibium lacunae gen. nov., sp. nov., a new member of the family Alcaligenaceae isolated from a freshwater pond.</title>
        <authorList>
            <person name="Chen W.M."/>
            <person name="Xie P.B."/>
            <person name="Hsu M.Y."/>
            <person name="Sheu S.Y."/>
        </authorList>
    </citation>
    <scope>NUCLEOTIDE SEQUENCE [LARGE SCALE GENOMIC DNA]</scope>
    <source>
        <strain evidence="2 3">KMB9</strain>
    </source>
</reference>
<dbReference type="OrthoDB" id="9784953at2"/>
<dbReference type="NCBIfam" id="TIGR00277">
    <property type="entry name" value="HDIG"/>
    <property type="match status" value="1"/>
</dbReference>
<accession>A0A368L4N4</accession>
<proteinExistence type="predicted"/>
<dbReference type="InterPro" id="IPR003607">
    <property type="entry name" value="HD/PDEase_dom"/>
</dbReference>
<dbReference type="RefSeq" id="WP_114402630.1">
    <property type="nucleotide sequence ID" value="NZ_QPGB01000002.1"/>
</dbReference>